<protein>
    <submittedName>
        <fullName evidence="1">Uncharacterized protein</fullName>
    </submittedName>
</protein>
<accession>A0A9W9NV82</accession>
<organism evidence="1 2">
    <name type="scientific">Penicillium chermesinum</name>
    <dbReference type="NCBI Taxonomy" id="63820"/>
    <lineage>
        <taxon>Eukaryota</taxon>
        <taxon>Fungi</taxon>
        <taxon>Dikarya</taxon>
        <taxon>Ascomycota</taxon>
        <taxon>Pezizomycotina</taxon>
        <taxon>Eurotiomycetes</taxon>
        <taxon>Eurotiomycetidae</taxon>
        <taxon>Eurotiales</taxon>
        <taxon>Aspergillaceae</taxon>
        <taxon>Penicillium</taxon>
    </lineage>
</organism>
<reference evidence="1" key="1">
    <citation type="submission" date="2022-11" db="EMBL/GenBank/DDBJ databases">
        <authorList>
            <person name="Petersen C."/>
        </authorList>
    </citation>
    <scope>NUCLEOTIDE SEQUENCE</scope>
    <source>
        <strain evidence="1">IBT 19713</strain>
    </source>
</reference>
<name>A0A9W9NV82_9EURO</name>
<sequence>MVISDSAVIVIVLVASLFLTALCAALFRHYNPTGDDCKAYERNLEQSKYMRAVRLRNYGFLKRESMSAAKDLESRCMLRSHSL</sequence>
<dbReference type="RefSeq" id="XP_058328929.1">
    <property type="nucleotide sequence ID" value="XM_058476039.1"/>
</dbReference>
<dbReference type="OrthoDB" id="4505696at2759"/>
<comment type="caution">
    <text evidence="1">The sequence shown here is derived from an EMBL/GenBank/DDBJ whole genome shotgun (WGS) entry which is preliminary data.</text>
</comment>
<dbReference type="Proteomes" id="UP001150941">
    <property type="component" value="Unassembled WGS sequence"/>
</dbReference>
<dbReference type="AlphaFoldDB" id="A0A9W9NV82"/>
<evidence type="ECO:0000313" key="2">
    <source>
        <dbReference type="Proteomes" id="UP001150941"/>
    </source>
</evidence>
<dbReference type="EMBL" id="JAPQKS010000005">
    <property type="protein sequence ID" value="KAJ5225518.1"/>
    <property type="molecule type" value="Genomic_DNA"/>
</dbReference>
<dbReference type="GeneID" id="83203342"/>
<proteinExistence type="predicted"/>
<gene>
    <name evidence="1" type="ORF">N7468_006743</name>
</gene>
<reference evidence="1" key="2">
    <citation type="journal article" date="2023" name="IMA Fungus">
        <title>Comparative genomic study of the Penicillium genus elucidates a diverse pangenome and 15 lateral gene transfer events.</title>
        <authorList>
            <person name="Petersen C."/>
            <person name="Sorensen T."/>
            <person name="Nielsen M.R."/>
            <person name="Sondergaard T.E."/>
            <person name="Sorensen J.L."/>
            <person name="Fitzpatrick D.A."/>
            <person name="Frisvad J.C."/>
            <person name="Nielsen K.L."/>
        </authorList>
    </citation>
    <scope>NUCLEOTIDE SEQUENCE</scope>
    <source>
        <strain evidence="1">IBT 19713</strain>
    </source>
</reference>
<evidence type="ECO:0000313" key="1">
    <source>
        <dbReference type="EMBL" id="KAJ5225518.1"/>
    </source>
</evidence>
<keyword evidence="2" id="KW-1185">Reference proteome</keyword>